<evidence type="ECO:0000313" key="1">
    <source>
        <dbReference type="EMBL" id="CAB4367630.1"/>
    </source>
</evidence>
<accession>A0A6J6AG18</accession>
<sequence>MAATKCCDQFGTDADIHSRARSALCIVSRVVNVLDEMTNKVDSGFAPRNASSRSAASTFETNLTSGPLPNARSAFTTIAGPRSLPPIPILMTVANCCFVDPQSAPLRMSSANFCARTNCPNACFTNDDEAAELRKAMCPTERCSVMLRTSPFVIFFIDP</sequence>
<name>A0A6J6AG18_9ZZZZ</name>
<proteinExistence type="predicted"/>
<protein>
    <submittedName>
        <fullName evidence="1">Unannotated protein</fullName>
    </submittedName>
</protein>
<dbReference type="EMBL" id="CAETWZ010000024">
    <property type="protein sequence ID" value="CAB4367630.1"/>
    <property type="molecule type" value="Genomic_DNA"/>
</dbReference>
<organism evidence="1">
    <name type="scientific">freshwater metagenome</name>
    <dbReference type="NCBI Taxonomy" id="449393"/>
    <lineage>
        <taxon>unclassified sequences</taxon>
        <taxon>metagenomes</taxon>
        <taxon>ecological metagenomes</taxon>
    </lineage>
</organism>
<dbReference type="AlphaFoldDB" id="A0A6J6AG18"/>
<reference evidence="1" key="1">
    <citation type="submission" date="2020-05" db="EMBL/GenBank/DDBJ databases">
        <authorList>
            <person name="Chiriac C."/>
            <person name="Salcher M."/>
            <person name="Ghai R."/>
            <person name="Kavagutti S V."/>
        </authorList>
    </citation>
    <scope>NUCLEOTIDE SEQUENCE</scope>
</reference>
<gene>
    <name evidence="1" type="ORF">UFOPK4179_00415</name>
</gene>